<sequence>MDKINWIYQLHPSLCSSISGYDTMRERFENCLLNGRIVPMMPDWDYILLELSEADRDLAASQRADAHHDCKWAIITAYSSMYHSYRSLIMVKGYQEKSESCLRDALDALYVEEGALDPALLAGFREAKHLYNQALYDGVYSEPSSKWILESAKAIREAVRGLIPVDPF</sequence>
<comment type="similarity">
    <text evidence="1">Belongs to the UPF0332 family.</text>
</comment>
<comment type="caution">
    <text evidence="3">The sequence shown here is derived from an EMBL/GenBank/DDBJ whole genome shotgun (WGS) entry which is preliminary data.</text>
</comment>
<proteinExistence type="inferred from homology"/>
<evidence type="ECO:0000313" key="3">
    <source>
        <dbReference type="EMBL" id="PWR71657.1"/>
    </source>
</evidence>
<evidence type="ECO:0000259" key="2">
    <source>
        <dbReference type="Pfam" id="PF05168"/>
    </source>
</evidence>
<dbReference type="Pfam" id="PF05168">
    <property type="entry name" value="HEPN"/>
    <property type="match status" value="1"/>
</dbReference>
<accession>A0A2V2N604</accession>
<name>A0A2V2N604_9EURY</name>
<dbReference type="InterPro" id="IPR007842">
    <property type="entry name" value="HEPN_dom"/>
</dbReference>
<dbReference type="AlphaFoldDB" id="A0A2V2N604"/>
<gene>
    <name evidence="3" type="ORF">DK846_12465</name>
</gene>
<keyword evidence="4" id="KW-1185">Reference proteome</keyword>
<feature type="domain" description="HEPN" evidence="2">
    <location>
        <begin position="51"/>
        <end position="160"/>
    </location>
</feature>
<dbReference type="Gene3D" id="1.20.120.330">
    <property type="entry name" value="Nucleotidyltransferases domain 2"/>
    <property type="match status" value="1"/>
</dbReference>
<dbReference type="PANTHER" id="PTHR36565">
    <property type="entry name" value="UPF0332 PROTEIN TM_1000"/>
    <property type="match status" value="1"/>
</dbReference>
<reference evidence="3 4" key="1">
    <citation type="submission" date="2018-05" db="EMBL/GenBank/DDBJ databases">
        <title>Draft genome of Methanospirillum lacunae Ki8-1.</title>
        <authorList>
            <person name="Dueholm M.S."/>
            <person name="Nielsen P.H."/>
            <person name="Bakmann L.F."/>
            <person name="Otzen D.E."/>
        </authorList>
    </citation>
    <scope>NUCLEOTIDE SEQUENCE [LARGE SCALE GENOMIC DNA]</scope>
    <source>
        <strain evidence="3 4">Ki8-1</strain>
    </source>
</reference>
<evidence type="ECO:0000313" key="4">
    <source>
        <dbReference type="Proteomes" id="UP000245657"/>
    </source>
</evidence>
<organism evidence="3 4">
    <name type="scientific">Methanospirillum lacunae</name>
    <dbReference type="NCBI Taxonomy" id="668570"/>
    <lineage>
        <taxon>Archaea</taxon>
        <taxon>Methanobacteriati</taxon>
        <taxon>Methanobacteriota</taxon>
        <taxon>Stenosarchaea group</taxon>
        <taxon>Methanomicrobia</taxon>
        <taxon>Methanomicrobiales</taxon>
        <taxon>Methanospirillaceae</taxon>
        <taxon>Methanospirillum</taxon>
    </lineage>
</organism>
<dbReference type="PANTHER" id="PTHR36565:SF1">
    <property type="entry name" value="UPF0332 PROTEIN TM_1000"/>
    <property type="match status" value="1"/>
</dbReference>
<dbReference type="InterPro" id="IPR052226">
    <property type="entry name" value="UPF0332_toxin"/>
</dbReference>
<dbReference type="Proteomes" id="UP000245657">
    <property type="component" value="Unassembled WGS sequence"/>
</dbReference>
<dbReference type="RefSeq" id="WP_109969276.1">
    <property type="nucleotide sequence ID" value="NZ_QGMY01000008.1"/>
</dbReference>
<protein>
    <recommendedName>
        <fullName evidence="2">HEPN domain-containing protein</fullName>
    </recommendedName>
</protein>
<dbReference type="OrthoDB" id="101012at2157"/>
<dbReference type="EMBL" id="QGMY01000008">
    <property type="protein sequence ID" value="PWR71657.1"/>
    <property type="molecule type" value="Genomic_DNA"/>
</dbReference>
<evidence type="ECO:0000256" key="1">
    <source>
        <dbReference type="ARBA" id="ARBA00038248"/>
    </source>
</evidence>